<feature type="binding site" evidence="3">
    <location>
        <position position="159"/>
    </location>
    <ligand>
        <name>L-glutamate</name>
        <dbReference type="ChEBI" id="CHEBI:29985"/>
    </ligand>
</feature>
<accession>A0AAD9UC03</accession>
<dbReference type="InterPro" id="IPR029055">
    <property type="entry name" value="Ntn_hydrolases_N"/>
</dbReference>
<dbReference type="GO" id="GO:0036374">
    <property type="term" value="F:glutathione hydrolase activity"/>
    <property type="evidence" value="ECO:0007669"/>
    <property type="project" value="InterPro"/>
</dbReference>
<evidence type="ECO:0000313" key="5">
    <source>
        <dbReference type="EMBL" id="KAK2183992.1"/>
    </source>
</evidence>
<evidence type="ECO:0000256" key="2">
    <source>
        <dbReference type="PIRSR" id="PIRSR600101-1"/>
    </source>
</evidence>
<keyword evidence="4" id="KW-0472">Membrane</keyword>
<name>A0AAD9UC03_RIDPI</name>
<dbReference type="Proteomes" id="UP001209878">
    <property type="component" value="Unassembled WGS sequence"/>
</dbReference>
<dbReference type="EMBL" id="JAODUO010000287">
    <property type="protein sequence ID" value="KAK2183992.1"/>
    <property type="molecule type" value="Genomic_DNA"/>
</dbReference>
<comment type="caution">
    <text evidence="5">The sequence shown here is derived from an EMBL/GenBank/DDBJ whole genome shotgun (WGS) entry which is preliminary data.</text>
</comment>
<dbReference type="FunFam" id="1.10.246.130:FF:000002">
    <property type="entry name" value="glutathione hydrolase 1 proenzyme"/>
    <property type="match status" value="1"/>
</dbReference>
<evidence type="ECO:0000256" key="3">
    <source>
        <dbReference type="PIRSR" id="PIRSR600101-2"/>
    </source>
</evidence>
<feature type="transmembrane region" description="Helical" evidence="4">
    <location>
        <begin position="35"/>
        <end position="59"/>
    </location>
</feature>
<protein>
    <recommendedName>
        <fullName evidence="7">Gamma-glutamyltranspeptidase</fullName>
    </recommendedName>
</protein>
<feature type="binding site" evidence="3">
    <location>
        <position position="484"/>
    </location>
    <ligand>
        <name>L-glutamate</name>
        <dbReference type="ChEBI" id="CHEBI:29985"/>
    </ligand>
</feature>
<evidence type="ECO:0000256" key="1">
    <source>
        <dbReference type="ARBA" id="ARBA00084097"/>
    </source>
</evidence>
<dbReference type="PRINTS" id="PR01210">
    <property type="entry name" value="GGTRANSPTASE"/>
</dbReference>
<feature type="binding site" evidence="3">
    <location>
        <begin position="460"/>
        <end position="462"/>
    </location>
    <ligand>
        <name>L-glutamate</name>
        <dbReference type="ChEBI" id="CHEBI:29985"/>
    </ligand>
</feature>
<evidence type="ECO:0008006" key="7">
    <source>
        <dbReference type="Google" id="ProtNLM"/>
    </source>
</evidence>
<reference evidence="5" key="1">
    <citation type="journal article" date="2023" name="Mol. Biol. Evol.">
        <title>Third-Generation Sequencing Reveals the Adaptive Role of the Epigenome in Three Deep-Sea Polychaetes.</title>
        <authorList>
            <person name="Perez M."/>
            <person name="Aroh O."/>
            <person name="Sun Y."/>
            <person name="Lan Y."/>
            <person name="Juniper S.K."/>
            <person name="Young C.R."/>
            <person name="Angers B."/>
            <person name="Qian P.Y."/>
        </authorList>
    </citation>
    <scope>NUCLEOTIDE SEQUENCE</scope>
    <source>
        <strain evidence="5">R07B-5</strain>
    </source>
</reference>
<gene>
    <name evidence="5" type="ORF">NP493_287g01022</name>
</gene>
<dbReference type="InterPro" id="IPR000101">
    <property type="entry name" value="GGT_peptidase"/>
</dbReference>
<keyword evidence="6" id="KW-1185">Reference proteome</keyword>
<organism evidence="5 6">
    <name type="scientific">Ridgeia piscesae</name>
    <name type="common">Tubeworm</name>
    <dbReference type="NCBI Taxonomy" id="27915"/>
    <lineage>
        <taxon>Eukaryota</taxon>
        <taxon>Metazoa</taxon>
        <taxon>Spiralia</taxon>
        <taxon>Lophotrochozoa</taxon>
        <taxon>Annelida</taxon>
        <taxon>Polychaeta</taxon>
        <taxon>Sedentaria</taxon>
        <taxon>Canalipalpata</taxon>
        <taxon>Sabellida</taxon>
        <taxon>Siboglinidae</taxon>
        <taxon>Ridgeia</taxon>
    </lineage>
</organism>
<dbReference type="FunFam" id="3.60.20.40:FF:000001">
    <property type="entry name" value="Gamma-glutamyltranspeptidase 1"/>
    <property type="match status" value="1"/>
</dbReference>
<dbReference type="InterPro" id="IPR043137">
    <property type="entry name" value="GGT_ssub_C"/>
</dbReference>
<dbReference type="PANTHER" id="PTHR11686">
    <property type="entry name" value="GAMMA GLUTAMYL TRANSPEPTIDASE"/>
    <property type="match status" value="1"/>
</dbReference>
<dbReference type="GO" id="GO:0005886">
    <property type="term" value="C:plasma membrane"/>
    <property type="evidence" value="ECO:0007669"/>
    <property type="project" value="TreeGrafter"/>
</dbReference>
<dbReference type="Pfam" id="PF01019">
    <property type="entry name" value="G_glu_transpept"/>
    <property type="match status" value="1"/>
</dbReference>
<feature type="binding site" evidence="3">
    <location>
        <position position="535"/>
    </location>
    <ligand>
        <name>L-glutamate</name>
        <dbReference type="ChEBI" id="CHEBI:29985"/>
    </ligand>
</feature>
<dbReference type="NCBIfam" id="TIGR00066">
    <property type="entry name" value="g_glut_trans"/>
    <property type="match status" value="1"/>
</dbReference>
<dbReference type="InterPro" id="IPR043138">
    <property type="entry name" value="GGT_lsub"/>
</dbReference>
<keyword evidence="1" id="KW-1199">Hemostasis impairing toxin</keyword>
<evidence type="ECO:0000256" key="4">
    <source>
        <dbReference type="SAM" id="Phobius"/>
    </source>
</evidence>
<feature type="binding site" evidence="3">
    <location>
        <begin position="512"/>
        <end position="513"/>
    </location>
    <ligand>
        <name>L-glutamate</name>
        <dbReference type="ChEBI" id="CHEBI:29985"/>
    </ligand>
</feature>
<dbReference type="AlphaFoldDB" id="A0AAD9UC03"/>
<keyword evidence="4" id="KW-1133">Transmembrane helix</keyword>
<feature type="active site" description="Nucleophile" evidence="2">
    <location>
        <position position="442"/>
    </location>
</feature>
<sequence length="637" mass="68815">MSSRVIPVGETGEMQNLPIKERHQRFQIKWTRRSMMVAMGLVVATIVAATIALTLVFHYRQGSPSSATDESSTRQQLRRSVSAKYRYAAVGSDAELCSEIATDILGRHGGSAVDAAIASIICVGVVKPHSSGIGGGSIATVYDTPRNGKEKKLVNIIFREVAPSAAHRDMFVNDSKLSVTGGLAVGVPGEVNGLYTAWQMFGRVNWKDLFAPSIHLCEEGVPVVNSLATAIRRYGHVIRKDTQLRRVFANADGTLKKEGDIVKRPLLARTLQRIANDPHTFYNGSLANDIVSDLQERGELWLRGIITLQDLGNYTTKIKTPLNITLKMNNEIVTVHSPPPPASGAVILFMLNILKGYHWSNDTLATLNGRVLTYHRIAETFKFAYARRSQLGDEDFLDISQLVANLTDDAYAANIRELINDAKTQDLSYYGGSYEGRNVPGTTHLNVLAQDGGAVSITSTINIYFGSQIMGSKTGIIFNNEMDDFSTPGTVNVFGVPASPSNFIVPGKMPMSSICPTLVLDDAGSVRLATGAAGGTRITTHTALVIIQHLLFGRSIDKATDAARIHHQLVPNVLRVESGITKGEREGLKKKGHVLDKAKPALVGSIANRPAPPNVTPGAYYGIHTVSDGRIPGSVAD</sequence>
<keyword evidence="1" id="KW-1202">Platelet aggregation activating toxin</keyword>
<dbReference type="GO" id="GO:0006751">
    <property type="term" value="P:glutathione catabolic process"/>
    <property type="evidence" value="ECO:0007669"/>
    <property type="project" value="InterPro"/>
</dbReference>
<dbReference type="SUPFAM" id="SSF56235">
    <property type="entry name" value="N-terminal nucleophile aminohydrolases (Ntn hydrolases)"/>
    <property type="match status" value="1"/>
</dbReference>
<keyword evidence="4" id="KW-0812">Transmembrane</keyword>
<proteinExistence type="predicted"/>
<evidence type="ECO:0000313" key="6">
    <source>
        <dbReference type="Proteomes" id="UP001209878"/>
    </source>
</evidence>
<dbReference type="Gene3D" id="3.60.20.40">
    <property type="match status" value="1"/>
</dbReference>
<dbReference type="PANTHER" id="PTHR11686:SF9">
    <property type="entry name" value="RE13973P"/>
    <property type="match status" value="1"/>
</dbReference>
<keyword evidence="1" id="KW-0800">Toxin</keyword>
<dbReference type="Gene3D" id="1.10.246.130">
    <property type="match status" value="1"/>
</dbReference>